<gene>
    <name evidence="2" type="ORF">NG799_26090</name>
</gene>
<evidence type="ECO:0000256" key="1">
    <source>
        <dbReference type="PROSITE-ProRule" id="PRU00339"/>
    </source>
</evidence>
<evidence type="ECO:0000313" key="2">
    <source>
        <dbReference type="EMBL" id="MCT7969789.1"/>
    </source>
</evidence>
<dbReference type="InterPro" id="IPR019734">
    <property type="entry name" value="TPR_rpt"/>
</dbReference>
<proteinExistence type="predicted"/>
<dbReference type="SUPFAM" id="SSF48452">
    <property type="entry name" value="TPR-like"/>
    <property type="match status" value="1"/>
</dbReference>
<dbReference type="SMART" id="SM00028">
    <property type="entry name" value="TPR"/>
    <property type="match status" value="2"/>
</dbReference>
<dbReference type="InterPro" id="IPR011990">
    <property type="entry name" value="TPR-like_helical_dom_sf"/>
</dbReference>
<sequence>MNELRKIAYIKLIQSLLSCPSGKEVGVLSAHPELIDEGLVEMMRTTAEMTTKKGQRNAGWLQDFAGKIKIVNYSLPRLQTQLAADTLWQQGFQQYQQNQYPRAFRSLQQCLALYQAIGDKAGIASSWGVLGDIERNRGNWNEAERLYRQSLELSTELGDRKEMAAVSGVLGDIER</sequence>
<dbReference type="Pfam" id="PF13424">
    <property type="entry name" value="TPR_12"/>
    <property type="match status" value="1"/>
</dbReference>
<accession>A0ABT2MYE9</accession>
<keyword evidence="3" id="KW-1185">Reference proteome</keyword>
<organism evidence="2 3">
    <name type="scientific">Laspinema palackyanum D2a</name>
    <dbReference type="NCBI Taxonomy" id="2953684"/>
    <lineage>
        <taxon>Bacteria</taxon>
        <taxon>Bacillati</taxon>
        <taxon>Cyanobacteriota</taxon>
        <taxon>Cyanophyceae</taxon>
        <taxon>Oscillatoriophycideae</taxon>
        <taxon>Oscillatoriales</taxon>
        <taxon>Laspinemataceae</taxon>
        <taxon>Laspinema</taxon>
        <taxon>Laspinema palackyanum</taxon>
    </lineage>
</organism>
<dbReference type="Proteomes" id="UP001525890">
    <property type="component" value="Unassembled WGS sequence"/>
</dbReference>
<feature type="non-terminal residue" evidence="2">
    <location>
        <position position="175"/>
    </location>
</feature>
<reference evidence="2 3" key="1">
    <citation type="journal article" date="2022" name="Front. Microbiol.">
        <title>High genomic differentiation and limited gene flow indicate recent cryptic speciation within the genus Laspinema (cyanobacteria).</title>
        <authorList>
            <person name="Stanojkovic A."/>
            <person name="Skoupy S."/>
            <person name="Skaloud P."/>
            <person name="Dvorak P."/>
        </authorList>
    </citation>
    <scope>NUCLEOTIDE SEQUENCE [LARGE SCALE GENOMIC DNA]</scope>
    <source>
        <strain evidence="2 3">D2a</strain>
    </source>
</reference>
<dbReference type="PROSITE" id="PS50005">
    <property type="entry name" value="TPR"/>
    <property type="match status" value="1"/>
</dbReference>
<evidence type="ECO:0000313" key="3">
    <source>
        <dbReference type="Proteomes" id="UP001525890"/>
    </source>
</evidence>
<keyword evidence="1" id="KW-0802">TPR repeat</keyword>
<name>A0ABT2MYE9_9CYAN</name>
<dbReference type="RefSeq" id="WP_368009236.1">
    <property type="nucleotide sequence ID" value="NZ_JAMXFF010000060.1"/>
</dbReference>
<protein>
    <submittedName>
        <fullName evidence="2">Tetratricopeptide repeat protein</fullName>
    </submittedName>
</protein>
<feature type="repeat" description="TPR" evidence="1">
    <location>
        <begin position="124"/>
        <end position="157"/>
    </location>
</feature>
<comment type="caution">
    <text evidence="2">The sequence shown here is derived from an EMBL/GenBank/DDBJ whole genome shotgun (WGS) entry which is preliminary data.</text>
</comment>
<dbReference type="Gene3D" id="1.25.40.10">
    <property type="entry name" value="Tetratricopeptide repeat domain"/>
    <property type="match status" value="1"/>
</dbReference>
<dbReference type="EMBL" id="JAMXFF010000060">
    <property type="protein sequence ID" value="MCT7969789.1"/>
    <property type="molecule type" value="Genomic_DNA"/>
</dbReference>